<protein>
    <submittedName>
        <fullName evidence="1">Uncharacterized protein</fullName>
    </submittedName>
</protein>
<name>A0AAV6R2X7_SOLSE</name>
<comment type="caution">
    <text evidence="1">The sequence shown here is derived from an EMBL/GenBank/DDBJ whole genome shotgun (WGS) entry which is preliminary data.</text>
</comment>
<evidence type="ECO:0000313" key="2">
    <source>
        <dbReference type="Proteomes" id="UP000693946"/>
    </source>
</evidence>
<organism evidence="1 2">
    <name type="scientific">Solea senegalensis</name>
    <name type="common">Senegalese sole</name>
    <dbReference type="NCBI Taxonomy" id="28829"/>
    <lineage>
        <taxon>Eukaryota</taxon>
        <taxon>Metazoa</taxon>
        <taxon>Chordata</taxon>
        <taxon>Craniata</taxon>
        <taxon>Vertebrata</taxon>
        <taxon>Euteleostomi</taxon>
        <taxon>Actinopterygii</taxon>
        <taxon>Neopterygii</taxon>
        <taxon>Teleostei</taxon>
        <taxon>Neoteleostei</taxon>
        <taxon>Acanthomorphata</taxon>
        <taxon>Carangaria</taxon>
        <taxon>Pleuronectiformes</taxon>
        <taxon>Pleuronectoidei</taxon>
        <taxon>Soleidae</taxon>
        <taxon>Solea</taxon>
    </lineage>
</organism>
<keyword evidence="2" id="KW-1185">Reference proteome</keyword>
<sequence length="152" mass="17146">MERSLVVIVVDEILHVVQLKFLQKSGNWGLECFSKPNDTHALLHKNSFHPDHAVKGIVKSQLIRFHSKLGMKVFQKVATTFFSALKKRGYGHTFLRYMKSEVESGFGGGTVDQSVTEPLSGLRVSQSDSFPGLDAPVWQRVQLDYARQTQNK</sequence>
<gene>
    <name evidence="1" type="ORF">JOB18_047639</name>
</gene>
<dbReference type="EMBL" id="JAGKHQ010000014">
    <property type="protein sequence ID" value="KAG7499716.1"/>
    <property type="molecule type" value="Genomic_DNA"/>
</dbReference>
<dbReference type="AlphaFoldDB" id="A0AAV6R2X7"/>
<reference evidence="1 2" key="1">
    <citation type="journal article" date="2021" name="Sci. Rep.">
        <title>Chromosome anchoring in Senegalese sole (Solea senegalensis) reveals sex-associated markers and genome rearrangements in flatfish.</title>
        <authorList>
            <person name="Guerrero-Cozar I."/>
            <person name="Gomez-Garrido J."/>
            <person name="Berbel C."/>
            <person name="Martinez-Blanch J.F."/>
            <person name="Alioto T."/>
            <person name="Claros M.G."/>
            <person name="Gagnaire P.A."/>
            <person name="Manchado M."/>
        </authorList>
    </citation>
    <scope>NUCLEOTIDE SEQUENCE [LARGE SCALE GENOMIC DNA]</scope>
    <source>
        <strain evidence="1">Sse05_10M</strain>
    </source>
</reference>
<evidence type="ECO:0000313" key="1">
    <source>
        <dbReference type="EMBL" id="KAG7499716.1"/>
    </source>
</evidence>
<accession>A0AAV6R2X7</accession>
<proteinExistence type="predicted"/>
<dbReference type="Proteomes" id="UP000693946">
    <property type="component" value="Linkage Group LG21"/>
</dbReference>